<evidence type="ECO:0000313" key="10">
    <source>
        <dbReference type="Proteomes" id="UP000029692"/>
    </source>
</evidence>
<evidence type="ECO:0000256" key="5">
    <source>
        <dbReference type="ARBA" id="ARBA00022741"/>
    </source>
</evidence>
<sequence>MNTETKTNDRGTNEPILSVKGLKTYFKTDEGLVKAVDGVDFDLYPGETLGIVGESGSGKSVTNLSIMKLIPSPPGKIAGGQVLFEGKDLLTATDEELRKIRGNKISMIFQDPMTSLNPFLRISTQLVETIRLHQGLGKEEAREKAIKVLEMVGIPAARKRVDSYPHQFSGGMRQRVMIAMALSCNPQILIADEPTTALDVTIQAQILEIIKDLAKEFHTAVIMITHDLGVVAGMCDKVAVMYAGKVVEKASTQELFDNPQHPYTKGLIKSVPRLDQEMKEKLYSIEGQPPSVIDLPDACPFAPRCEFAMDVCRKKYPTTTVRNGREVACWLYADEAQKAEVLEKEGARG</sequence>
<dbReference type="CDD" id="cd03257">
    <property type="entry name" value="ABC_NikE_OppD_transporters"/>
    <property type="match status" value="1"/>
</dbReference>
<keyword evidence="10" id="KW-1185">Reference proteome</keyword>
<proteinExistence type="inferred from homology"/>
<dbReference type="GO" id="GO:0005886">
    <property type="term" value="C:plasma membrane"/>
    <property type="evidence" value="ECO:0007669"/>
    <property type="project" value="UniProtKB-SubCell"/>
</dbReference>
<evidence type="ECO:0000259" key="8">
    <source>
        <dbReference type="PROSITE" id="PS50893"/>
    </source>
</evidence>
<dbReference type="PANTHER" id="PTHR43297">
    <property type="entry name" value="OLIGOPEPTIDE TRANSPORT ATP-BINDING PROTEIN APPD"/>
    <property type="match status" value="1"/>
</dbReference>
<name>A0A098QWP8_9SPIO</name>
<dbReference type="Pfam" id="PF08352">
    <property type="entry name" value="oligo_HPY"/>
    <property type="match status" value="1"/>
</dbReference>
<dbReference type="EMBL" id="JNUP01000056">
    <property type="protein sequence ID" value="KGE72295.1"/>
    <property type="molecule type" value="Genomic_DNA"/>
</dbReference>
<dbReference type="STRING" id="1480694.DC28_07390"/>
<dbReference type="eggNOG" id="COG0444">
    <property type="taxonomic scope" value="Bacteria"/>
</dbReference>
<evidence type="ECO:0000256" key="2">
    <source>
        <dbReference type="ARBA" id="ARBA00005417"/>
    </source>
</evidence>
<dbReference type="SUPFAM" id="SSF52540">
    <property type="entry name" value="P-loop containing nucleoside triphosphate hydrolases"/>
    <property type="match status" value="1"/>
</dbReference>
<feature type="domain" description="ABC transporter" evidence="8">
    <location>
        <begin position="17"/>
        <end position="268"/>
    </location>
</feature>
<dbReference type="AlphaFoldDB" id="A0A098QWP8"/>
<evidence type="ECO:0000256" key="3">
    <source>
        <dbReference type="ARBA" id="ARBA00022448"/>
    </source>
</evidence>
<dbReference type="GO" id="GO:0016887">
    <property type="term" value="F:ATP hydrolysis activity"/>
    <property type="evidence" value="ECO:0007669"/>
    <property type="project" value="InterPro"/>
</dbReference>
<keyword evidence="7" id="KW-0472">Membrane</keyword>
<comment type="similarity">
    <text evidence="2">Belongs to the ABC transporter superfamily.</text>
</comment>
<accession>A0A098QWP8</accession>
<evidence type="ECO:0000256" key="7">
    <source>
        <dbReference type="ARBA" id="ARBA00023136"/>
    </source>
</evidence>
<organism evidence="9 10">
    <name type="scientific">Spirochaeta lutea</name>
    <dbReference type="NCBI Taxonomy" id="1480694"/>
    <lineage>
        <taxon>Bacteria</taxon>
        <taxon>Pseudomonadati</taxon>
        <taxon>Spirochaetota</taxon>
        <taxon>Spirochaetia</taxon>
        <taxon>Spirochaetales</taxon>
        <taxon>Spirochaetaceae</taxon>
        <taxon>Spirochaeta</taxon>
    </lineage>
</organism>
<reference evidence="9 10" key="1">
    <citation type="submission" date="2014-05" db="EMBL/GenBank/DDBJ databases">
        <title>De novo Genome Sequence of Spirocheata sp.</title>
        <authorList>
            <person name="Shivani Y."/>
            <person name="Subhash Y."/>
            <person name="Tushar L."/>
            <person name="Sasikala C."/>
            <person name="Ramana C.V."/>
        </authorList>
    </citation>
    <scope>NUCLEOTIDE SEQUENCE [LARGE SCALE GENOMIC DNA]</scope>
    <source>
        <strain evidence="9 10">JC230</strain>
    </source>
</reference>
<dbReference type="OrthoDB" id="337094at2"/>
<dbReference type="InterPro" id="IPR003439">
    <property type="entry name" value="ABC_transporter-like_ATP-bd"/>
</dbReference>
<dbReference type="Gene3D" id="3.40.50.300">
    <property type="entry name" value="P-loop containing nucleotide triphosphate hydrolases"/>
    <property type="match status" value="1"/>
</dbReference>
<dbReference type="InterPro" id="IPR013563">
    <property type="entry name" value="Oligopep_ABC_C"/>
</dbReference>
<dbReference type="SMART" id="SM00382">
    <property type="entry name" value="AAA"/>
    <property type="match status" value="1"/>
</dbReference>
<dbReference type="PANTHER" id="PTHR43297:SF2">
    <property type="entry name" value="DIPEPTIDE TRANSPORT ATP-BINDING PROTEIN DPPD"/>
    <property type="match status" value="1"/>
</dbReference>
<dbReference type="GO" id="GO:0015833">
    <property type="term" value="P:peptide transport"/>
    <property type="evidence" value="ECO:0007669"/>
    <property type="project" value="InterPro"/>
</dbReference>
<dbReference type="FunFam" id="3.40.50.300:FF:000016">
    <property type="entry name" value="Oligopeptide ABC transporter ATP-binding component"/>
    <property type="match status" value="1"/>
</dbReference>
<keyword evidence="5" id="KW-0547">Nucleotide-binding</keyword>
<evidence type="ECO:0000313" key="9">
    <source>
        <dbReference type="EMBL" id="KGE72295.1"/>
    </source>
</evidence>
<evidence type="ECO:0000256" key="4">
    <source>
        <dbReference type="ARBA" id="ARBA00022475"/>
    </source>
</evidence>
<dbReference type="InterPro" id="IPR003593">
    <property type="entry name" value="AAA+_ATPase"/>
</dbReference>
<keyword evidence="4" id="KW-1003">Cell membrane</keyword>
<dbReference type="NCBIfam" id="TIGR01727">
    <property type="entry name" value="oligo_HPY"/>
    <property type="match status" value="1"/>
</dbReference>
<dbReference type="PROSITE" id="PS00211">
    <property type="entry name" value="ABC_TRANSPORTER_1"/>
    <property type="match status" value="1"/>
</dbReference>
<keyword evidence="6 9" id="KW-0067">ATP-binding</keyword>
<dbReference type="GO" id="GO:0005524">
    <property type="term" value="F:ATP binding"/>
    <property type="evidence" value="ECO:0007669"/>
    <property type="project" value="UniProtKB-KW"/>
</dbReference>
<evidence type="ECO:0000256" key="6">
    <source>
        <dbReference type="ARBA" id="ARBA00022840"/>
    </source>
</evidence>
<comment type="subcellular location">
    <subcellularLocation>
        <location evidence="1">Cell inner membrane</location>
        <topology evidence="1">Peripheral membrane protein</topology>
    </subcellularLocation>
</comment>
<dbReference type="InterPro" id="IPR027417">
    <property type="entry name" value="P-loop_NTPase"/>
</dbReference>
<dbReference type="InterPro" id="IPR050388">
    <property type="entry name" value="ABC_Ni/Peptide_Import"/>
</dbReference>
<gene>
    <name evidence="9" type="ORF">DC28_07390</name>
</gene>
<dbReference type="Pfam" id="PF00005">
    <property type="entry name" value="ABC_tran"/>
    <property type="match status" value="1"/>
</dbReference>
<keyword evidence="3" id="KW-0813">Transport</keyword>
<dbReference type="InterPro" id="IPR017871">
    <property type="entry name" value="ABC_transporter-like_CS"/>
</dbReference>
<evidence type="ECO:0000256" key="1">
    <source>
        <dbReference type="ARBA" id="ARBA00004417"/>
    </source>
</evidence>
<comment type="caution">
    <text evidence="9">The sequence shown here is derived from an EMBL/GenBank/DDBJ whole genome shotgun (WGS) entry which is preliminary data.</text>
</comment>
<dbReference type="Proteomes" id="UP000029692">
    <property type="component" value="Unassembled WGS sequence"/>
</dbReference>
<protein>
    <submittedName>
        <fullName evidence="9">Peptide ABC transporter ATP-binding protein</fullName>
    </submittedName>
</protein>
<dbReference type="PROSITE" id="PS50893">
    <property type="entry name" value="ABC_TRANSPORTER_2"/>
    <property type="match status" value="1"/>
</dbReference>